<reference evidence="2 3" key="1">
    <citation type="submission" date="2022-03" db="EMBL/GenBank/DDBJ databases">
        <title>Complete genome analysis of Roseomonas KG 17.1 : a prolific producer of plant growth promoters.</title>
        <authorList>
            <person name="Saadouli I."/>
            <person name="Najjari A."/>
            <person name="Mosbah A."/>
            <person name="Ouzari H.I."/>
        </authorList>
    </citation>
    <scope>NUCLEOTIDE SEQUENCE [LARGE SCALE GENOMIC DNA]</scope>
    <source>
        <strain evidence="2 3">KG17-1</strain>
    </source>
</reference>
<evidence type="ECO:0000256" key="1">
    <source>
        <dbReference type="SAM" id="Phobius"/>
    </source>
</evidence>
<evidence type="ECO:0000313" key="2">
    <source>
        <dbReference type="EMBL" id="MCI0756031.1"/>
    </source>
</evidence>
<evidence type="ECO:0000313" key="3">
    <source>
        <dbReference type="Proteomes" id="UP001201985"/>
    </source>
</evidence>
<keyword evidence="3" id="KW-1185">Reference proteome</keyword>
<protein>
    <submittedName>
        <fullName evidence="2">Uncharacterized protein</fullName>
    </submittedName>
</protein>
<organism evidence="2 3">
    <name type="scientific">Teichococcus vastitatis</name>
    <dbReference type="NCBI Taxonomy" id="2307076"/>
    <lineage>
        <taxon>Bacteria</taxon>
        <taxon>Pseudomonadati</taxon>
        <taxon>Pseudomonadota</taxon>
        <taxon>Alphaproteobacteria</taxon>
        <taxon>Acetobacterales</taxon>
        <taxon>Roseomonadaceae</taxon>
        <taxon>Roseomonas</taxon>
    </lineage>
</organism>
<gene>
    <name evidence="2" type="ORF">MON41_20395</name>
</gene>
<feature type="transmembrane region" description="Helical" evidence="1">
    <location>
        <begin position="49"/>
        <end position="68"/>
    </location>
</feature>
<dbReference type="RefSeq" id="WP_120008842.1">
    <property type="nucleotide sequence ID" value="NZ_JALBUU010000079.1"/>
</dbReference>
<dbReference type="Proteomes" id="UP001201985">
    <property type="component" value="Unassembled WGS sequence"/>
</dbReference>
<keyword evidence="1" id="KW-0812">Transmembrane</keyword>
<accession>A0ABS9W9Q1</accession>
<name>A0ABS9W9Q1_9PROT</name>
<keyword evidence="1" id="KW-0472">Membrane</keyword>
<proteinExistence type="predicted"/>
<comment type="caution">
    <text evidence="2">The sequence shown here is derived from an EMBL/GenBank/DDBJ whole genome shotgun (WGS) entry which is preliminary data.</text>
</comment>
<keyword evidence="1" id="KW-1133">Transmembrane helix</keyword>
<dbReference type="EMBL" id="JALBUU010000079">
    <property type="protein sequence ID" value="MCI0756031.1"/>
    <property type="molecule type" value="Genomic_DNA"/>
</dbReference>
<feature type="transmembrane region" description="Helical" evidence="1">
    <location>
        <begin position="23"/>
        <end position="43"/>
    </location>
</feature>
<sequence length="125" mass="13740">MSIAPARYDADHRRLRGTRGPALALRGLRILFWGLVTFAFTLIELVAELAGPLLLIAGALWWIGLQILGGMQLEPELQQYLHYVPDMLRAGGYRFTPGGMIRQGLLLLAVVAACRTVNGIIARES</sequence>